<keyword evidence="4" id="KW-1185">Reference proteome</keyword>
<dbReference type="OMA" id="FPSQEKW"/>
<dbReference type="GeneID" id="25038327"/>
<dbReference type="GO" id="GO:0106006">
    <property type="term" value="F:cytoskeletal protein-membrane anchor activity"/>
    <property type="evidence" value="ECO:0007669"/>
    <property type="project" value="EnsemblFungi"/>
</dbReference>
<gene>
    <name evidence="3" type="ORF">SPOG_04012</name>
</gene>
<feature type="compositionally biased region" description="Polar residues" evidence="2">
    <location>
        <begin position="607"/>
        <end position="617"/>
    </location>
</feature>
<dbReference type="GO" id="GO:0071341">
    <property type="term" value="C:medial cortical node"/>
    <property type="evidence" value="ECO:0007669"/>
    <property type="project" value="EnsemblFungi"/>
</dbReference>
<evidence type="ECO:0000256" key="1">
    <source>
        <dbReference type="SAM" id="Coils"/>
    </source>
</evidence>
<feature type="region of interest" description="Disordered" evidence="2">
    <location>
        <begin position="1"/>
        <end position="45"/>
    </location>
</feature>
<evidence type="ECO:0000256" key="2">
    <source>
        <dbReference type="SAM" id="MobiDB-lite"/>
    </source>
</evidence>
<feature type="compositionally biased region" description="Polar residues" evidence="2">
    <location>
        <begin position="625"/>
        <end position="635"/>
    </location>
</feature>
<dbReference type="HOGENOM" id="CLU_393873_0_0_1"/>
<dbReference type="AlphaFoldDB" id="S9W6D7"/>
<reference evidence="3 4" key="1">
    <citation type="journal article" date="2011" name="Science">
        <title>Comparative functional genomics of the fission yeasts.</title>
        <authorList>
            <person name="Rhind N."/>
            <person name="Chen Z."/>
            <person name="Yassour M."/>
            <person name="Thompson D.A."/>
            <person name="Haas B.J."/>
            <person name="Habib N."/>
            <person name="Wapinski I."/>
            <person name="Roy S."/>
            <person name="Lin M.F."/>
            <person name="Heiman D.I."/>
            <person name="Young S.K."/>
            <person name="Furuya K."/>
            <person name="Guo Y."/>
            <person name="Pidoux A."/>
            <person name="Chen H.M."/>
            <person name="Robbertse B."/>
            <person name="Goldberg J.M."/>
            <person name="Aoki K."/>
            <person name="Bayne E.H."/>
            <person name="Berlin A.M."/>
            <person name="Desjardins C.A."/>
            <person name="Dobbs E."/>
            <person name="Dukaj L."/>
            <person name="Fan L."/>
            <person name="FitzGerald M.G."/>
            <person name="French C."/>
            <person name="Gujja S."/>
            <person name="Hansen K."/>
            <person name="Keifenheim D."/>
            <person name="Levin J.Z."/>
            <person name="Mosher R.A."/>
            <person name="Mueller C.A."/>
            <person name="Pfiffner J."/>
            <person name="Priest M."/>
            <person name="Russ C."/>
            <person name="Smialowska A."/>
            <person name="Swoboda P."/>
            <person name="Sykes S.M."/>
            <person name="Vaughn M."/>
            <person name="Vengrova S."/>
            <person name="Yoder R."/>
            <person name="Zeng Q."/>
            <person name="Allshire R."/>
            <person name="Baulcombe D."/>
            <person name="Birren B.W."/>
            <person name="Brown W."/>
            <person name="Ekwall K."/>
            <person name="Kellis M."/>
            <person name="Leatherwood J."/>
            <person name="Levin H."/>
            <person name="Margalit H."/>
            <person name="Martienssen R."/>
            <person name="Nieduszynski C.A."/>
            <person name="Spatafora J.W."/>
            <person name="Friedman N."/>
            <person name="Dalgaard J.Z."/>
            <person name="Baumann P."/>
            <person name="Niki H."/>
            <person name="Regev A."/>
            <person name="Nusbaum C."/>
        </authorList>
    </citation>
    <scope>NUCLEOTIDE SEQUENCE [LARGE SCALE GENOMIC DNA]</scope>
    <source>
        <strain evidence="4">OY26 / ATCC MYA-4695 / CBS 11777 / NBRC 106824 / NRRL Y48691</strain>
    </source>
</reference>
<feature type="region of interest" description="Disordered" evidence="2">
    <location>
        <begin position="700"/>
        <end position="732"/>
    </location>
</feature>
<name>S9W6D7_SCHCR</name>
<dbReference type="Proteomes" id="UP000015464">
    <property type="component" value="Unassembled WGS sequence"/>
</dbReference>
<dbReference type="GO" id="GO:0120105">
    <property type="term" value="C:mitotic actomyosin contractile ring, intermediate layer"/>
    <property type="evidence" value="ECO:0007669"/>
    <property type="project" value="EnsemblFungi"/>
</dbReference>
<protein>
    <submittedName>
        <fullName evidence="3">Blt1</fullName>
    </submittedName>
</protein>
<dbReference type="EMBL" id="KE546988">
    <property type="protein sequence ID" value="EPY54119.1"/>
    <property type="molecule type" value="Genomic_DNA"/>
</dbReference>
<dbReference type="STRING" id="653667.S9W6D7"/>
<evidence type="ECO:0000313" key="4">
    <source>
        <dbReference type="Proteomes" id="UP000015464"/>
    </source>
</evidence>
<dbReference type="OrthoDB" id="5373748at2759"/>
<dbReference type="RefSeq" id="XP_013021729.1">
    <property type="nucleotide sequence ID" value="XM_013166275.1"/>
</dbReference>
<keyword evidence="1" id="KW-0175">Coiled coil</keyword>
<accession>S9W6D7</accession>
<organism evidence="3 4">
    <name type="scientific">Schizosaccharomyces cryophilus (strain OY26 / ATCC MYA-4695 / CBS 11777 / NBRC 106824 / NRRL Y48691)</name>
    <name type="common">Fission yeast</name>
    <dbReference type="NCBI Taxonomy" id="653667"/>
    <lineage>
        <taxon>Eukaryota</taxon>
        <taxon>Fungi</taxon>
        <taxon>Dikarya</taxon>
        <taxon>Ascomycota</taxon>
        <taxon>Taphrinomycotina</taxon>
        <taxon>Schizosaccharomycetes</taxon>
        <taxon>Schizosaccharomycetales</taxon>
        <taxon>Schizosaccharomycetaceae</taxon>
        <taxon>Schizosaccharomyces</taxon>
    </lineage>
</organism>
<dbReference type="GO" id="GO:0000281">
    <property type="term" value="P:mitotic cytokinesis"/>
    <property type="evidence" value="ECO:0007669"/>
    <property type="project" value="EnsemblFungi"/>
</dbReference>
<proteinExistence type="predicted"/>
<feature type="coiled-coil region" evidence="1">
    <location>
        <begin position="569"/>
        <end position="603"/>
    </location>
</feature>
<sequence length="732" mass="82806">MSKLPIPAPLQTKENNWDTGDTHRHAMNLPPLPQEDGIPSIPRSAALPNLSTRLTPYSSKGYVGLSENDSRTLEVLNSISITVGSIINQINKLFQRSRDNASFLQELHSVVRKLSDTSFQKVESQKSVQDLHNLLETQLSSQNNQVSQLVKDMNKGTSLEIRKELGVCLAHLKKGALDIDQALNTSLQKQSDAVLSFQSTNNNVNTLQESLQHICSNLQEVFPSQEKWNSINASLLERNTELDSLTMKNAEYTNQLDAITQRLIITEETTDVQRDLIGKIQGFLLNQANQEELNQKQSLLYSNWKEVVASHQNDSDMLQKFQTTYHELEKLVNSFSFYANGEFAQRIEDLKIGNENVSTVLKEHTQVLLNVQQNMGSVTENRDKGTDFSLKQEELIIKLQALIDGLLYPGLSDAKELQTQTLPTRETLYDILNLLHRKLYIEDPKDSASENLKAITTDLNKYLETFKGEMSKISSLFTGTSFSSKTLSLLTANGEQTQNDANKENCSSELDISNKNKENLQLHEHLNSTLTLRNHELLDNIGNLELRESSLLDRVHKLELSYTQLNMDYDKISSHLNSKRTDVQELENRSIRLEERLRMLQKWSANSLAQPNNNASSEPIPRVTTPPNDHLSLNNNKKRVPYNAARNSANLEALDQRTSNKRFSSFSGSSKMLNRPATASPDKRKTSWSRRFAVAFGLSPHSEERKESNVKNLPSSKKLSSHSKNRSFSSRM</sequence>
<evidence type="ECO:0000313" key="3">
    <source>
        <dbReference type="EMBL" id="EPY54119.1"/>
    </source>
</evidence>
<feature type="region of interest" description="Disordered" evidence="2">
    <location>
        <begin position="607"/>
        <end position="686"/>
    </location>
</feature>